<comment type="caution">
    <text evidence="6">The sequence shown here is derived from an EMBL/GenBank/DDBJ whole genome shotgun (WGS) entry which is preliminary data.</text>
</comment>
<keyword evidence="3 4" id="KW-0067">ATP-binding</keyword>
<dbReference type="PANTHER" id="PTHR22683">
    <property type="entry name" value="SPORULATION PROTEIN RELATED"/>
    <property type="match status" value="1"/>
</dbReference>
<organism evidence="6 7">
    <name type="scientific">Bacillus xiapuensis</name>
    <dbReference type="NCBI Taxonomy" id="2014075"/>
    <lineage>
        <taxon>Bacteria</taxon>
        <taxon>Bacillati</taxon>
        <taxon>Bacillota</taxon>
        <taxon>Bacilli</taxon>
        <taxon>Bacillales</taxon>
        <taxon>Bacillaceae</taxon>
        <taxon>Bacillus</taxon>
    </lineage>
</organism>
<comment type="subcellular location">
    <subcellularLocation>
        <location evidence="1">Membrane</location>
        <topology evidence="1">Multi-pass membrane protein</topology>
    </subcellularLocation>
</comment>
<keyword evidence="7" id="KW-1185">Reference proteome</keyword>
<proteinExistence type="predicted"/>
<gene>
    <name evidence="6" type="ORF">P4447_07405</name>
</gene>
<evidence type="ECO:0000256" key="1">
    <source>
        <dbReference type="ARBA" id="ARBA00004141"/>
    </source>
</evidence>
<evidence type="ECO:0000256" key="3">
    <source>
        <dbReference type="ARBA" id="ARBA00022840"/>
    </source>
</evidence>
<evidence type="ECO:0000256" key="4">
    <source>
        <dbReference type="PROSITE-ProRule" id="PRU00289"/>
    </source>
</evidence>
<protein>
    <submittedName>
        <fullName evidence="6">FtsK/SpoIIIE domain-containing protein</fullName>
    </submittedName>
</protein>
<dbReference type="PROSITE" id="PS50901">
    <property type="entry name" value="FTSK"/>
    <property type="match status" value="1"/>
</dbReference>
<dbReference type="Pfam" id="PF01580">
    <property type="entry name" value="FtsK_SpoIIIE"/>
    <property type="match status" value="1"/>
</dbReference>
<dbReference type="RefSeq" id="WP_327967181.1">
    <property type="nucleotide sequence ID" value="NZ_JARMQG010000084.1"/>
</dbReference>
<dbReference type="EMBL" id="JARMQG010000084">
    <property type="protein sequence ID" value="MED3562278.1"/>
    <property type="molecule type" value="Genomic_DNA"/>
</dbReference>
<dbReference type="InterPro" id="IPR050206">
    <property type="entry name" value="FtsK/SpoIIIE/SftA"/>
</dbReference>
<evidence type="ECO:0000313" key="7">
    <source>
        <dbReference type="Proteomes" id="UP001330749"/>
    </source>
</evidence>
<feature type="domain" description="FtsK" evidence="5">
    <location>
        <begin position="427"/>
        <end position="612"/>
    </location>
</feature>
<name>A0ABU6NAJ1_9BACI</name>
<dbReference type="InterPro" id="IPR002543">
    <property type="entry name" value="FtsK_dom"/>
</dbReference>
<dbReference type="PANTHER" id="PTHR22683:SF41">
    <property type="entry name" value="DNA TRANSLOCASE FTSK"/>
    <property type="match status" value="1"/>
</dbReference>
<evidence type="ECO:0000313" key="6">
    <source>
        <dbReference type="EMBL" id="MED3562278.1"/>
    </source>
</evidence>
<dbReference type="InterPro" id="IPR027417">
    <property type="entry name" value="P-loop_NTPase"/>
</dbReference>
<dbReference type="SUPFAM" id="SSF52540">
    <property type="entry name" value="P-loop containing nucleoside triphosphate hydrolases"/>
    <property type="match status" value="1"/>
</dbReference>
<reference evidence="6 7" key="1">
    <citation type="submission" date="2023-03" db="EMBL/GenBank/DDBJ databases">
        <title>Bacillus Genome Sequencing.</title>
        <authorList>
            <person name="Dunlap C."/>
        </authorList>
    </citation>
    <scope>NUCLEOTIDE SEQUENCE [LARGE SCALE GENOMIC DNA]</scope>
    <source>
        <strain evidence="6 7">B-14544</strain>
    </source>
</reference>
<accession>A0ABU6NAJ1</accession>
<feature type="binding site" evidence="4">
    <location>
        <begin position="445"/>
        <end position="452"/>
    </location>
    <ligand>
        <name>ATP</name>
        <dbReference type="ChEBI" id="CHEBI:30616"/>
    </ligand>
</feature>
<dbReference type="Proteomes" id="UP001330749">
    <property type="component" value="Unassembled WGS sequence"/>
</dbReference>
<sequence>MSLSRIINKTPLVNEKSNVYELTEINSQVINKIIQSRFISEGVFGIEQYSIDDYKEQYLFSPSFEKYPLPPYQKEWKFDLKEVMIFELILDKPNFQPLDINNFVDLFNLELHSSVFIQCLICKRTDASWRENAINSYKSYLNGNDFPLENKFTLRLQDKVLNVLTKIGNFSTKRDRIDEMESKILSDNFRFEIRILLFDDNNVDKTISELQKTLQKLTFFNEIKVKTVKNKKNMLNLIANREFQGHLVNQMLSEQEIYSLLSNNKPTTVQKVELPNPVKQQSITKSLEGSMLLQRVTQFMPRGENRNVEIDDSKAQQINQAFKRVGIVQKPLKINEIHQCSTLMKVQMVIPSNVTYSAFTKKLTDIKSALGNENISIEISDKPDTINIFLPLENRGVVYFRDILESEQFQSWCKNIPLPFIIGENVNGELMFGNLEELRHLLVTGATGSGKSVFVNLMLLCLLLNVPPNELAMYLIDPKQVEYSMFNGFPQVKKIVTDMNEANKLLESIVVEMENRYALFAKSGVKNISSYNKNNDQKIPYIIVAVDEYADLVMVNPNVEEHLVRLGQKARAAGIHLIICTQKPLADIVTSVLKSNLPSAISFRLKTSQDYLTVFGKGIPYNLLGKGDGVCKLDGQLKEYERFQSPILTLVEEDEDNIYTELKNLFKDVQLQNNELPVAETDIDKLKRIIATTGELRVSELQSQMGIAIGKVSDLLKQLVDEEWLRKEGRSYVINVSHDELVKWGSGT</sequence>
<evidence type="ECO:0000259" key="5">
    <source>
        <dbReference type="PROSITE" id="PS50901"/>
    </source>
</evidence>
<evidence type="ECO:0000256" key="2">
    <source>
        <dbReference type="ARBA" id="ARBA00022741"/>
    </source>
</evidence>
<keyword evidence="2 4" id="KW-0547">Nucleotide-binding</keyword>
<dbReference type="Gene3D" id="3.40.50.300">
    <property type="entry name" value="P-loop containing nucleotide triphosphate hydrolases"/>
    <property type="match status" value="1"/>
</dbReference>